<keyword evidence="3" id="KW-1185">Reference proteome</keyword>
<name>A0A428KAX0_9BACT</name>
<evidence type="ECO:0000313" key="3">
    <source>
        <dbReference type="Proteomes" id="UP000270291"/>
    </source>
</evidence>
<dbReference type="Pfam" id="PF18962">
    <property type="entry name" value="Por_Secre_tail"/>
    <property type="match status" value="1"/>
</dbReference>
<gene>
    <name evidence="2" type="ORF">EI293_11615</name>
</gene>
<dbReference type="OrthoDB" id="9765926at2"/>
<evidence type="ECO:0000313" key="2">
    <source>
        <dbReference type="EMBL" id="RSK43531.1"/>
    </source>
</evidence>
<dbReference type="NCBIfam" id="TIGR04183">
    <property type="entry name" value="Por_Secre_tail"/>
    <property type="match status" value="1"/>
</dbReference>
<proteinExistence type="predicted"/>
<dbReference type="Proteomes" id="UP000270291">
    <property type="component" value="Unassembled WGS sequence"/>
</dbReference>
<dbReference type="Gene3D" id="2.130.10.10">
    <property type="entry name" value="YVTN repeat-like/Quinoprotein amine dehydrogenase"/>
    <property type="match status" value="1"/>
</dbReference>
<dbReference type="InterPro" id="IPR015943">
    <property type="entry name" value="WD40/YVTN_repeat-like_dom_sf"/>
</dbReference>
<dbReference type="AlphaFoldDB" id="A0A428KAX0"/>
<organism evidence="2 3">
    <name type="scientific">Hymenobacter perfusus</name>
    <dbReference type="NCBI Taxonomy" id="1236770"/>
    <lineage>
        <taxon>Bacteria</taxon>
        <taxon>Pseudomonadati</taxon>
        <taxon>Bacteroidota</taxon>
        <taxon>Cytophagia</taxon>
        <taxon>Cytophagales</taxon>
        <taxon>Hymenobacteraceae</taxon>
        <taxon>Hymenobacter</taxon>
    </lineage>
</organism>
<dbReference type="InterPro" id="IPR026444">
    <property type="entry name" value="Secre_tail"/>
</dbReference>
<dbReference type="EMBL" id="RWIU01000003">
    <property type="protein sequence ID" value="RSK43531.1"/>
    <property type="molecule type" value="Genomic_DNA"/>
</dbReference>
<feature type="domain" description="Secretion system C-terminal sorting" evidence="1">
    <location>
        <begin position="405"/>
        <end position="482"/>
    </location>
</feature>
<evidence type="ECO:0000259" key="1">
    <source>
        <dbReference type="Pfam" id="PF18962"/>
    </source>
</evidence>
<sequence>MKKFFKTTLFFAGQLFCGVMSITDAQAQKEYSNWYFGNQAGVSFTSGNPQTITGSAMTTYEGCSSISNPQGQLLMYSNGEAIWDANHQVMPNGNSLGSHNSASQGVVILRAPGSSTIYYVFTVDAIDNNLAGGLRYSVVDMSLRGGLGDVTATKAVRLPTPTTTGKVTEKLTAALHANGRDYWVVVHGWESNNFFSFLLTSTGINSVPVVSAVGPVHQGGGSFFGAANAVGYMKISPNGAKLALAQRDSQFELYDYNNNSGQVSNYLSLRGTSSFHYGVEFSPDNSRLYTTMYSDGGFDTNVYQYNLQAGSGTAIQNSRQIVASIPGLSSAIQAASDGKLYLSALNKSYLNSIEYPNNLGNACGFQQNSVALGIKLGQNGLPNQPNVASVIMKNIAPSAMSRLKIYPNPTKEFIVLSISDSEIRNMDKISLIDMAGKTVAEYKVAELTVIKGEFIIPVNAIARGEYIVKAISPNESVTKLVVLE</sequence>
<protein>
    <submittedName>
        <fullName evidence="2">T9SS C-terminal target domain-containing protein</fullName>
    </submittedName>
</protein>
<comment type="caution">
    <text evidence="2">The sequence shown here is derived from an EMBL/GenBank/DDBJ whole genome shotgun (WGS) entry which is preliminary data.</text>
</comment>
<accession>A0A428KAX0</accession>
<dbReference type="RefSeq" id="WP_125437776.1">
    <property type="nucleotide sequence ID" value="NZ_RWIU01000003.1"/>
</dbReference>
<reference evidence="2 3" key="1">
    <citation type="submission" date="2018-12" db="EMBL/GenBank/DDBJ databases">
        <authorList>
            <person name="Feng G."/>
            <person name="Zhu H."/>
        </authorList>
    </citation>
    <scope>NUCLEOTIDE SEQUENCE [LARGE SCALE GENOMIC DNA]</scope>
    <source>
        <strain evidence="2 3">LMG 26000</strain>
    </source>
</reference>
<dbReference type="SUPFAM" id="SSF82171">
    <property type="entry name" value="DPP6 N-terminal domain-like"/>
    <property type="match status" value="1"/>
</dbReference>